<evidence type="ECO:0000256" key="4">
    <source>
        <dbReference type="ARBA" id="ARBA00023163"/>
    </source>
</evidence>
<dbReference type="SUPFAM" id="SSF46689">
    <property type="entry name" value="Homeodomain-like"/>
    <property type="match status" value="1"/>
</dbReference>
<dbReference type="Pfam" id="PF05499">
    <property type="entry name" value="DMAP1"/>
    <property type="match status" value="2"/>
</dbReference>
<evidence type="ECO:0000313" key="10">
    <source>
        <dbReference type="EMBL" id="KAJ8305995.1"/>
    </source>
</evidence>
<accession>A0ABQ9ER06</accession>
<dbReference type="CDD" id="cd11658">
    <property type="entry name" value="SANT_DMAP1_like"/>
    <property type="match status" value="1"/>
</dbReference>
<evidence type="ECO:0000256" key="7">
    <source>
        <dbReference type="SAM" id="MobiDB-lite"/>
    </source>
</evidence>
<dbReference type="PANTHER" id="PTHR12855">
    <property type="entry name" value="DNA METHYLTRANSFERASE 1-ASSOCIATED PROTEIN 1 FAMILY MEMBER"/>
    <property type="match status" value="1"/>
</dbReference>
<feature type="domain" description="DNA methyltransferase 1-associated 1" evidence="8">
    <location>
        <begin position="247"/>
        <end position="298"/>
    </location>
</feature>
<feature type="region of interest" description="Disordered" evidence="7">
    <location>
        <begin position="299"/>
        <end position="338"/>
    </location>
</feature>
<dbReference type="PANTHER" id="PTHR12855:SF10">
    <property type="entry name" value="DNA METHYLTRANSFERASE 1-ASSOCIATED PROTEIN 1"/>
    <property type="match status" value="1"/>
</dbReference>
<dbReference type="InterPro" id="IPR032563">
    <property type="entry name" value="DAMP1_SANT-like"/>
</dbReference>
<evidence type="ECO:0008006" key="12">
    <source>
        <dbReference type="Google" id="ProtNLM"/>
    </source>
</evidence>
<proteinExistence type="predicted"/>
<dbReference type="InterPro" id="IPR009057">
    <property type="entry name" value="Homeodomain-like_sf"/>
</dbReference>
<keyword evidence="6" id="KW-0175">Coiled coil</keyword>
<sequence>MALNSDVRDILELESDQKDFITKEALLNDGKKKKPLRKSDVSFKRPEGMHRELWDAPPIIPTDTHQGYKQMKAKIGSSKVRPWKWMPFTNPARKVVDVPAYSDLEYQQHLHDDSWTRQETDHLFDLCKRFDLRFIVIHDRWDREKHPNRSVEDLKERYYNICNILTKVEEEENLIAELKKIELRKKEREKKTQDLQKLITAADSNIDSRRADRKLTKKKVHQQQKIREGVTTPEPSGIKFADFKTSEFNPVPSEEICTHFNELRQDIVLLYELKSALATCDYELETLRHRYETLAPGSKAEDLGVTSDPLPSNSLLKTVPQDTEPDSPSKIKTEPIDRKRKAALEQSNLLKKIKQKS</sequence>
<evidence type="ECO:0000256" key="1">
    <source>
        <dbReference type="ARBA" id="ARBA00004123"/>
    </source>
</evidence>
<evidence type="ECO:0000256" key="5">
    <source>
        <dbReference type="ARBA" id="ARBA00023242"/>
    </source>
</evidence>
<keyword evidence="4" id="KW-0804">Transcription</keyword>
<keyword evidence="5" id="KW-0539">Nucleus</keyword>
<reference evidence="10 11" key="1">
    <citation type="submission" date="2022-12" db="EMBL/GenBank/DDBJ databases">
        <title>Chromosome-level genome of Tegillarca granosa.</title>
        <authorList>
            <person name="Kim J."/>
        </authorList>
    </citation>
    <scope>NUCLEOTIDE SEQUENCE [LARGE SCALE GENOMIC DNA]</scope>
    <source>
        <strain evidence="10">Teg-2019</strain>
        <tissue evidence="10">Adductor muscle</tissue>
    </source>
</reference>
<dbReference type="EMBL" id="JARBDR010000813">
    <property type="protein sequence ID" value="KAJ8305995.1"/>
    <property type="molecule type" value="Genomic_DNA"/>
</dbReference>
<dbReference type="InterPro" id="IPR008468">
    <property type="entry name" value="DMAP1"/>
</dbReference>
<feature type="domain" description="DAMP1 SANT/Myb-like" evidence="9">
    <location>
        <begin position="94"/>
        <end position="165"/>
    </location>
</feature>
<dbReference type="Pfam" id="PF16282">
    <property type="entry name" value="SANT_DAMP1_like"/>
    <property type="match status" value="1"/>
</dbReference>
<name>A0ABQ9ER06_TEGGR</name>
<keyword evidence="2" id="KW-0156">Chromatin regulator</keyword>
<feature type="compositionally biased region" description="Basic residues" evidence="7">
    <location>
        <begin position="215"/>
        <end position="224"/>
    </location>
</feature>
<gene>
    <name evidence="10" type="ORF">KUTeg_016540</name>
</gene>
<feature type="region of interest" description="Disordered" evidence="7">
    <location>
        <begin position="210"/>
        <end position="233"/>
    </location>
</feature>
<evidence type="ECO:0000313" key="11">
    <source>
        <dbReference type="Proteomes" id="UP001217089"/>
    </source>
</evidence>
<dbReference type="InterPro" id="IPR027109">
    <property type="entry name" value="Swc4/Dmap1"/>
</dbReference>
<evidence type="ECO:0000259" key="8">
    <source>
        <dbReference type="Pfam" id="PF05499"/>
    </source>
</evidence>
<dbReference type="Gene3D" id="1.10.10.60">
    <property type="entry name" value="Homeodomain-like"/>
    <property type="match status" value="1"/>
</dbReference>
<comment type="subcellular location">
    <subcellularLocation>
        <location evidence="1">Nucleus</location>
    </subcellularLocation>
</comment>
<keyword evidence="3" id="KW-0805">Transcription regulation</keyword>
<evidence type="ECO:0000259" key="9">
    <source>
        <dbReference type="Pfam" id="PF16282"/>
    </source>
</evidence>
<feature type="coiled-coil region" evidence="6">
    <location>
        <begin position="171"/>
        <end position="198"/>
    </location>
</feature>
<evidence type="ECO:0000256" key="3">
    <source>
        <dbReference type="ARBA" id="ARBA00023015"/>
    </source>
</evidence>
<keyword evidence="11" id="KW-1185">Reference proteome</keyword>
<evidence type="ECO:0000256" key="6">
    <source>
        <dbReference type="SAM" id="Coils"/>
    </source>
</evidence>
<dbReference type="Proteomes" id="UP001217089">
    <property type="component" value="Unassembled WGS sequence"/>
</dbReference>
<comment type="caution">
    <text evidence="10">The sequence shown here is derived from an EMBL/GenBank/DDBJ whole genome shotgun (WGS) entry which is preliminary data.</text>
</comment>
<feature type="compositionally biased region" description="Basic and acidic residues" evidence="7">
    <location>
        <begin position="327"/>
        <end position="337"/>
    </location>
</feature>
<organism evidence="10 11">
    <name type="scientific">Tegillarca granosa</name>
    <name type="common">Malaysian cockle</name>
    <name type="synonym">Anadara granosa</name>
    <dbReference type="NCBI Taxonomy" id="220873"/>
    <lineage>
        <taxon>Eukaryota</taxon>
        <taxon>Metazoa</taxon>
        <taxon>Spiralia</taxon>
        <taxon>Lophotrochozoa</taxon>
        <taxon>Mollusca</taxon>
        <taxon>Bivalvia</taxon>
        <taxon>Autobranchia</taxon>
        <taxon>Pteriomorphia</taxon>
        <taxon>Arcoida</taxon>
        <taxon>Arcoidea</taxon>
        <taxon>Arcidae</taxon>
        <taxon>Tegillarca</taxon>
    </lineage>
</organism>
<feature type="domain" description="DNA methyltransferase 1-associated 1" evidence="8">
    <location>
        <begin position="170"/>
        <end position="246"/>
    </location>
</feature>
<protein>
    <recommendedName>
        <fullName evidence="12">DNA methyltransferase 1-associated protein 1</fullName>
    </recommendedName>
</protein>
<evidence type="ECO:0000256" key="2">
    <source>
        <dbReference type="ARBA" id="ARBA00022853"/>
    </source>
</evidence>